<reference evidence="1 2" key="1">
    <citation type="submission" date="2015-12" db="EMBL/GenBank/DDBJ databases">
        <title>Genome sequence of Corynebacterium AS 1.542.</title>
        <authorList>
            <person name="Yang J."/>
            <person name="Yang S."/>
        </authorList>
    </citation>
    <scope>NUCLEOTIDE SEQUENCE [LARGE SCALE GENOMIC DNA]</scope>
    <source>
        <strain evidence="1 2">AS 1.542</strain>
    </source>
</reference>
<proteinExistence type="predicted"/>
<evidence type="ECO:0000313" key="2">
    <source>
        <dbReference type="Proteomes" id="UP000186091"/>
    </source>
</evidence>
<name>A0AB36IJF4_CORGT</name>
<sequence length="114" mass="13030">MDLWCGWGAFRRLKVILKGLHFVTRVTGVIPVDALIKNSSQTCGQTIKSNEFLHFLLELVQIFDQNWPLTPDWGRIFATHLPLGPKGDFWMFAEVLWQGFTTNCRLSAAICGEY</sequence>
<accession>A0AB36IJF4</accession>
<comment type="caution">
    <text evidence="1">The sequence shown here is derived from an EMBL/GenBank/DDBJ whole genome shotgun (WGS) entry which is preliminary data.</text>
</comment>
<protein>
    <recommendedName>
        <fullName evidence="3">Transposase</fullName>
    </recommendedName>
</protein>
<dbReference type="EMBL" id="LOQT01000010">
    <property type="protein sequence ID" value="OKX84559.1"/>
    <property type="molecule type" value="Genomic_DNA"/>
</dbReference>
<dbReference type="Proteomes" id="UP000186091">
    <property type="component" value="Unassembled WGS sequence"/>
</dbReference>
<gene>
    <name evidence="1" type="ORF">AUP69_01420</name>
</gene>
<organism evidence="1 2">
    <name type="scientific">Corynebacterium glutamicum</name>
    <name type="common">Brevibacterium saccharolyticum</name>
    <dbReference type="NCBI Taxonomy" id="1718"/>
    <lineage>
        <taxon>Bacteria</taxon>
        <taxon>Bacillati</taxon>
        <taxon>Actinomycetota</taxon>
        <taxon>Actinomycetes</taxon>
        <taxon>Mycobacteriales</taxon>
        <taxon>Corynebacteriaceae</taxon>
        <taxon>Corynebacterium</taxon>
    </lineage>
</organism>
<dbReference type="RefSeq" id="WP_003856499.1">
    <property type="nucleotide sequence ID" value="NZ_JAAOYN010000001.1"/>
</dbReference>
<evidence type="ECO:0000313" key="1">
    <source>
        <dbReference type="EMBL" id="OKX84559.1"/>
    </source>
</evidence>
<evidence type="ECO:0008006" key="3">
    <source>
        <dbReference type="Google" id="ProtNLM"/>
    </source>
</evidence>
<dbReference type="AlphaFoldDB" id="A0AB36IJF4"/>